<comment type="function">
    <text evidence="1 12">Catalyzes the condensation of (S)-aspartate-beta-semialdehyde [(S)-ASA] and pyruvate to 4-hydroxy-tetrahydrodipicolinate (HTPA).</text>
</comment>
<accession>A0A840UT16</accession>
<proteinExistence type="inferred from homology"/>
<evidence type="ECO:0000256" key="7">
    <source>
        <dbReference type="ARBA" id="ARBA00022915"/>
    </source>
</evidence>
<dbReference type="SUPFAM" id="SSF51569">
    <property type="entry name" value="Aldolase"/>
    <property type="match status" value="1"/>
</dbReference>
<dbReference type="GO" id="GO:0009089">
    <property type="term" value="P:lysine biosynthetic process via diaminopimelate"/>
    <property type="evidence" value="ECO:0007669"/>
    <property type="project" value="UniProtKB-UniRule"/>
</dbReference>
<comment type="subcellular location">
    <subcellularLocation>
        <location evidence="12">Cytoplasm</location>
    </subcellularLocation>
</comment>
<keyword evidence="9 12" id="KW-0456">Lyase</keyword>
<comment type="caution">
    <text evidence="16">The sequence shown here is derived from an EMBL/GenBank/DDBJ whole genome shotgun (WGS) entry which is preliminary data.</text>
</comment>
<evidence type="ECO:0000256" key="12">
    <source>
        <dbReference type="HAMAP-Rule" id="MF_00418"/>
    </source>
</evidence>
<evidence type="ECO:0000256" key="9">
    <source>
        <dbReference type="ARBA" id="ARBA00023239"/>
    </source>
</evidence>
<dbReference type="InterPro" id="IPR020625">
    <property type="entry name" value="Schiff_base-form_aldolases_AS"/>
</dbReference>
<reference evidence="16 17" key="1">
    <citation type="submission" date="2020-08" db="EMBL/GenBank/DDBJ databases">
        <title>Genomic Encyclopedia of Type Strains, Phase IV (KMG-IV): sequencing the most valuable type-strain genomes for metagenomic binning, comparative biology and taxonomic classification.</title>
        <authorList>
            <person name="Goeker M."/>
        </authorList>
    </citation>
    <scope>NUCLEOTIDE SEQUENCE [LARGE SCALE GENOMIC DNA]</scope>
    <source>
        <strain evidence="16 17">DSM 24661</strain>
    </source>
</reference>
<gene>
    <name evidence="12" type="primary">dapA</name>
    <name evidence="16" type="ORF">HNR32_001247</name>
</gene>
<dbReference type="EC" id="4.3.3.7" evidence="4 12"/>
<evidence type="ECO:0000256" key="1">
    <source>
        <dbReference type="ARBA" id="ARBA00003294"/>
    </source>
</evidence>
<comment type="subunit">
    <text evidence="12">Homotetramer; dimer of dimers.</text>
</comment>
<dbReference type="UniPathway" id="UPA00034">
    <property type="reaction ID" value="UER00017"/>
</dbReference>
<dbReference type="SMART" id="SM01130">
    <property type="entry name" value="DHDPS"/>
    <property type="match status" value="1"/>
</dbReference>
<feature type="binding site" evidence="12 15">
    <location>
        <position position="206"/>
    </location>
    <ligand>
        <name>pyruvate</name>
        <dbReference type="ChEBI" id="CHEBI:15361"/>
    </ligand>
</feature>
<dbReference type="PANTHER" id="PTHR12128">
    <property type="entry name" value="DIHYDRODIPICOLINATE SYNTHASE"/>
    <property type="match status" value="1"/>
</dbReference>
<dbReference type="GO" id="GO:0005829">
    <property type="term" value="C:cytosol"/>
    <property type="evidence" value="ECO:0007669"/>
    <property type="project" value="TreeGrafter"/>
</dbReference>
<comment type="catalytic activity">
    <reaction evidence="11 12">
        <text>L-aspartate 4-semialdehyde + pyruvate = (2S,4S)-4-hydroxy-2,3,4,5-tetrahydrodipicolinate + H2O + H(+)</text>
        <dbReference type="Rhea" id="RHEA:34171"/>
        <dbReference type="ChEBI" id="CHEBI:15361"/>
        <dbReference type="ChEBI" id="CHEBI:15377"/>
        <dbReference type="ChEBI" id="CHEBI:15378"/>
        <dbReference type="ChEBI" id="CHEBI:67139"/>
        <dbReference type="ChEBI" id="CHEBI:537519"/>
        <dbReference type="EC" id="4.3.3.7"/>
    </reaction>
</comment>
<dbReference type="HAMAP" id="MF_00418">
    <property type="entry name" value="DapA"/>
    <property type="match status" value="1"/>
</dbReference>
<dbReference type="CDD" id="cd00950">
    <property type="entry name" value="DHDPS"/>
    <property type="match status" value="1"/>
</dbReference>
<evidence type="ECO:0000256" key="11">
    <source>
        <dbReference type="ARBA" id="ARBA00047836"/>
    </source>
</evidence>
<dbReference type="AlphaFoldDB" id="A0A840UT16"/>
<dbReference type="InterPro" id="IPR002220">
    <property type="entry name" value="DapA-like"/>
</dbReference>
<sequence>MKKPIFTGAAVAIATPFTATGIDYDELAKLIEFHIDNNTDGIVIAGTSGEASTMTDEEHKEIIRFTVEKVNKRIPVIAGTGSNDTAYAIQLSQFAEKVGADGILSVTPYYNKCTQKGLIAHFTQIADSINIPVVLYNVPSRTGVNIKPETYAELAKHPNINAVKEASGDLTAVLKTRSLCGDELNIYSGNDDQIIPILSLGGKGVISVLSNIAPRTTHNMCEFYFNGNVKEAAQLQIDWEPLIGALFAEVNPIPVKAALNIMGYKMGQLRMPLTELEPANYDNLKNLMQKHNLI</sequence>
<organism evidence="16 17">
    <name type="scientific">Pectinatus brassicae</name>
    <dbReference type="NCBI Taxonomy" id="862415"/>
    <lineage>
        <taxon>Bacteria</taxon>
        <taxon>Bacillati</taxon>
        <taxon>Bacillota</taxon>
        <taxon>Negativicutes</taxon>
        <taxon>Selenomonadales</taxon>
        <taxon>Selenomonadaceae</taxon>
        <taxon>Pectinatus</taxon>
    </lineage>
</organism>
<dbReference type="PRINTS" id="PR00146">
    <property type="entry name" value="DHPICSNTHASE"/>
</dbReference>
<evidence type="ECO:0000256" key="10">
    <source>
        <dbReference type="ARBA" id="ARBA00023270"/>
    </source>
</evidence>
<feature type="binding site" evidence="12">
    <location>
        <position position="48"/>
    </location>
    <ligand>
        <name>pyruvate</name>
        <dbReference type="ChEBI" id="CHEBI:15361"/>
    </ligand>
</feature>
<keyword evidence="10 12" id="KW-0704">Schiff base</keyword>
<feature type="site" description="Part of a proton relay during catalysis" evidence="12">
    <location>
        <position position="47"/>
    </location>
</feature>
<evidence type="ECO:0000256" key="3">
    <source>
        <dbReference type="ARBA" id="ARBA00007592"/>
    </source>
</evidence>
<dbReference type="RefSeq" id="WP_183860736.1">
    <property type="nucleotide sequence ID" value="NZ_JACHFH010000012.1"/>
</dbReference>
<comment type="similarity">
    <text evidence="3 12 13">Belongs to the DapA family.</text>
</comment>
<evidence type="ECO:0000256" key="6">
    <source>
        <dbReference type="ARBA" id="ARBA00022605"/>
    </source>
</evidence>
<dbReference type="InterPro" id="IPR005263">
    <property type="entry name" value="DapA"/>
</dbReference>
<evidence type="ECO:0000313" key="16">
    <source>
        <dbReference type="EMBL" id="MBB5336103.1"/>
    </source>
</evidence>
<dbReference type="GO" id="GO:0008840">
    <property type="term" value="F:4-hydroxy-tetrahydrodipicolinate synthase activity"/>
    <property type="evidence" value="ECO:0007669"/>
    <property type="project" value="UniProtKB-UniRule"/>
</dbReference>
<feature type="active site" description="Proton donor/acceptor" evidence="12 14">
    <location>
        <position position="136"/>
    </location>
</feature>
<evidence type="ECO:0000256" key="5">
    <source>
        <dbReference type="ARBA" id="ARBA00022490"/>
    </source>
</evidence>
<keyword evidence="8 12" id="KW-0457">Lysine biosynthesis</keyword>
<evidence type="ECO:0000256" key="4">
    <source>
        <dbReference type="ARBA" id="ARBA00012086"/>
    </source>
</evidence>
<protein>
    <recommendedName>
        <fullName evidence="4 12">4-hydroxy-tetrahydrodipicolinate synthase</fullName>
        <shortName evidence="12">HTPA synthase</shortName>
        <ecNumber evidence="4 12">4.3.3.7</ecNumber>
    </recommendedName>
</protein>
<evidence type="ECO:0000256" key="13">
    <source>
        <dbReference type="PIRNR" id="PIRNR001365"/>
    </source>
</evidence>
<dbReference type="Gene3D" id="3.20.20.70">
    <property type="entry name" value="Aldolase class I"/>
    <property type="match status" value="1"/>
</dbReference>
<keyword evidence="5 12" id="KW-0963">Cytoplasm</keyword>
<dbReference type="PROSITE" id="PS00666">
    <property type="entry name" value="DHDPS_2"/>
    <property type="match status" value="1"/>
</dbReference>
<dbReference type="PIRSF" id="PIRSF001365">
    <property type="entry name" value="DHDPS"/>
    <property type="match status" value="1"/>
</dbReference>
<dbReference type="InterPro" id="IPR013785">
    <property type="entry name" value="Aldolase_TIM"/>
</dbReference>
<feature type="active site" description="Schiff-base intermediate with substrate" evidence="12 14">
    <location>
        <position position="164"/>
    </location>
</feature>
<keyword evidence="17" id="KW-1185">Reference proteome</keyword>
<feature type="site" description="Part of a proton relay during catalysis" evidence="12">
    <location>
        <position position="110"/>
    </location>
</feature>
<evidence type="ECO:0000313" key="17">
    <source>
        <dbReference type="Proteomes" id="UP000559117"/>
    </source>
</evidence>
<keyword evidence="7 12" id="KW-0220">Diaminopimelate biosynthesis</keyword>
<comment type="pathway">
    <text evidence="2 12">Amino-acid biosynthesis; L-lysine biosynthesis via DAP pathway; (S)-tetrahydrodipicolinate from L-aspartate: step 3/4.</text>
</comment>
<evidence type="ECO:0000256" key="14">
    <source>
        <dbReference type="PIRSR" id="PIRSR001365-1"/>
    </source>
</evidence>
<dbReference type="Pfam" id="PF00701">
    <property type="entry name" value="DHDPS"/>
    <property type="match status" value="1"/>
</dbReference>
<name>A0A840UT16_9FIRM</name>
<dbReference type="NCBIfam" id="TIGR00674">
    <property type="entry name" value="dapA"/>
    <property type="match status" value="1"/>
</dbReference>
<dbReference type="GO" id="GO:0019877">
    <property type="term" value="P:diaminopimelate biosynthetic process"/>
    <property type="evidence" value="ECO:0007669"/>
    <property type="project" value="UniProtKB-UniRule"/>
</dbReference>
<evidence type="ECO:0000256" key="8">
    <source>
        <dbReference type="ARBA" id="ARBA00023154"/>
    </source>
</evidence>
<evidence type="ECO:0000256" key="2">
    <source>
        <dbReference type="ARBA" id="ARBA00005120"/>
    </source>
</evidence>
<dbReference type="PANTHER" id="PTHR12128:SF66">
    <property type="entry name" value="4-HYDROXY-2-OXOGLUTARATE ALDOLASE, MITOCHONDRIAL"/>
    <property type="match status" value="1"/>
</dbReference>
<comment type="caution">
    <text evidence="12">Was originally thought to be a dihydrodipicolinate synthase (DHDPS), catalyzing the condensation of (S)-aspartate-beta-semialdehyde [(S)-ASA] and pyruvate to dihydrodipicolinate (DHDP). However, it was shown in E.coli that the product of the enzymatic reaction is not dihydrodipicolinate but in fact (4S)-4-hydroxy-2,3,4,5-tetrahydro-(2S)-dipicolinic acid (HTPA), and that the consecutive dehydration reaction leading to DHDP is not spontaneous but catalyzed by DapB.</text>
</comment>
<dbReference type="EMBL" id="JACHFH010000012">
    <property type="protein sequence ID" value="MBB5336103.1"/>
    <property type="molecule type" value="Genomic_DNA"/>
</dbReference>
<keyword evidence="6 12" id="KW-0028">Amino-acid biosynthesis</keyword>
<evidence type="ECO:0000256" key="15">
    <source>
        <dbReference type="PIRSR" id="PIRSR001365-2"/>
    </source>
</evidence>
<dbReference type="Proteomes" id="UP000559117">
    <property type="component" value="Unassembled WGS sequence"/>
</dbReference>